<dbReference type="SUPFAM" id="SSF54593">
    <property type="entry name" value="Glyoxalase/Bleomycin resistance protein/Dihydroxybiphenyl dioxygenase"/>
    <property type="match status" value="1"/>
</dbReference>
<dbReference type="EMBL" id="FUYM01000010">
    <property type="protein sequence ID" value="SKB97901.1"/>
    <property type="molecule type" value="Genomic_DNA"/>
</dbReference>
<dbReference type="Proteomes" id="UP000189818">
    <property type="component" value="Unassembled WGS sequence"/>
</dbReference>
<dbReference type="AlphaFoldDB" id="A0A1T5FP29"/>
<sequence>MTESSAPAWPNGVRGLNKLASPIRQIGVIVRDIDAAMRHWTELTGIGPFVVFRNVELEDDYRYGGSIAKPPVVDLALGYSGALQFELIQQLNDAPSGYLDYLAAGQEGMQHVSPQFASPEEYDAAYAHLTGNGLKLVHEGRMKGTPFRFAYFSAPGGGFPQFEISEVRHPALMPAFERIEALNAAWDGTTPAVIEIHDMADMGRILGLES</sequence>
<evidence type="ECO:0000313" key="1">
    <source>
        <dbReference type="EMBL" id="SKB97901.1"/>
    </source>
</evidence>
<dbReference type="Gene3D" id="3.10.180.10">
    <property type="entry name" value="2,3-Dihydroxybiphenyl 1,2-Dioxygenase, domain 1"/>
    <property type="match status" value="1"/>
</dbReference>
<dbReference type="InterPro" id="IPR029068">
    <property type="entry name" value="Glyas_Bleomycin-R_OHBP_Dase"/>
</dbReference>
<proteinExistence type="predicted"/>
<dbReference type="GO" id="GO:0051213">
    <property type="term" value="F:dioxygenase activity"/>
    <property type="evidence" value="ECO:0007669"/>
    <property type="project" value="UniProtKB-KW"/>
</dbReference>
<reference evidence="2" key="1">
    <citation type="submission" date="2017-02" db="EMBL/GenBank/DDBJ databases">
        <authorList>
            <person name="Varghese N."/>
            <person name="Submissions S."/>
        </authorList>
    </citation>
    <scope>NUCLEOTIDE SEQUENCE [LARGE SCALE GENOMIC DNA]</scope>
    <source>
        <strain evidence="2">UM2</strain>
    </source>
</reference>
<keyword evidence="1" id="KW-0223">Dioxygenase</keyword>
<keyword evidence="2" id="KW-1185">Reference proteome</keyword>
<gene>
    <name evidence="1" type="ORF">SAMN06295920_110100</name>
</gene>
<name>A0A1T5FP29_9SPHN</name>
<organism evidence="1 2">
    <name type="scientific">Rhizorhabdus histidinilytica</name>
    <dbReference type="NCBI Taxonomy" id="439228"/>
    <lineage>
        <taxon>Bacteria</taxon>
        <taxon>Pseudomonadati</taxon>
        <taxon>Pseudomonadota</taxon>
        <taxon>Alphaproteobacteria</taxon>
        <taxon>Sphingomonadales</taxon>
        <taxon>Sphingomonadaceae</taxon>
        <taxon>Rhizorhabdus</taxon>
    </lineage>
</organism>
<keyword evidence="1" id="KW-0560">Oxidoreductase</keyword>
<dbReference type="STRING" id="439228.SAMN06295920_110100"/>
<dbReference type="RefSeq" id="WP_176152631.1">
    <property type="nucleotide sequence ID" value="NZ_FUYM01000010.1"/>
</dbReference>
<dbReference type="Pfam" id="PF13669">
    <property type="entry name" value="Glyoxalase_4"/>
    <property type="match status" value="1"/>
</dbReference>
<protein>
    <submittedName>
        <fullName evidence="1">Glyoxalase/Bleomycin resistance protein/Dioxygenase superfamily protein</fullName>
    </submittedName>
</protein>
<accession>A0A1T5FP29</accession>
<evidence type="ECO:0000313" key="2">
    <source>
        <dbReference type="Proteomes" id="UP000189818"/>
    </source>
</evidence>